<dbReference type="InterPro" id="IPR046036">
    <property type="entry name" value="DUF5994"/>
</dbReference>
<evidence type="ECO:0000313" key="1">
    <source>
        <dbReference type="EMBL" id="BBY44124.1"/>
    </source>
</evidence>
<dbReference type="KEGG" id="mcee:MCEL_24190"/>
<keyword evidence="2" id="KW-1185">Reference proteome</keyword>
<reference evidence="1 2" key="1">
    <citation type="journal article" date="2019" name="Emerg. Microbes Infect.">
        <title>Comprehensive subspecies identification of 175 nontuberculous mycobacteria species based on 7547 genomic profiles.</title>
        <authorList>
            <person name="Matsumoto Y."/>
            <person name="Kinjo T."/>
            <person name="Motooka D."/>
            <person name="Nabeya D."/>
            <person name="Jung N."/>
            <person name="Uechi K."/>
            <person name="Horii T."/>
            <person name="Iida T."/>
            <person name="Fujita J."/>
            <person name="Nakamura S."/>
        </authorList>
    </citation>
    <scope>NUCLEOTIDE SEQUENCE [LARGE SCALE GENOMIC DNA]</scope>
    <source>
        <strain evidence="1 2">JCM 18439</strain>
    </source>
</reference>
<evidence type="ECO:0000313" key="2">
    <source>
        <dbReference type="Proteomes" id="UP000466431"/>
    </source>
</evidence>
<proteinExistence type="predicted"/>
<dbReference type="EMBL" id="AP022591">
    <property type="protein sequence ID" value="BBY44124.1"/>
    <property type="molecule type" value="Genomic_DNA"/>
</dbReference>
<organism evidence="1 2">
    <name type="scientific">Mycolicibacterium celeriflavum</name>
    <name type="common">Mycobacterium celeriflavum</name>
    <dbReference type="NCBI Taxonomy" id="1249101"/>
    <lineage>
        <taxon>Bacteria</taxon>
        <taxon>Bacillati</taxon>
        <taxon>Actinomycetota</taxon>
        <taxon>Actinomycetes</taxon>
        <taxon>Mycobacteriales</taxon>
        <taxon>Mycobacteriaceae</taxon>
        <taxon>Mycolicibacterium</taxon>
    </lineage>
</organism>
<dbReference type="Proteomes" id="UP000466431">
    <property type="component" value="Chromosome"/>
</dbReference>
<dbReference type="Pfam" id="PF19457">
    <property type="entry name" value="DUF5994"/>
    <property type="match status" value="1"/>
</dbReference>
<dbReference type="OrthoDB" id="3785441at2"/>
<accession>A0A7I7RHQ3</accession>
<protein>
    <submittedName>
        <fullName evidence="1">Uncharacterized protein</fullName>
    </submittedName>
</protein>
<dbReference type="AlphaFoldDB" id="A0A7I7RHQ3"/>
<name>A0A7I7RHQ3_MYCCF</name>
<gene>
    <name evidence="1" type="ORF">MCEL_24190</name>
</gene>
<sequence length="127" mass="13491">MALELPELIEALRDSLGPVVDIQVNWSSTNAVPDLDMLTRRGVAAIPGWKNRPQRVMSVTGEHGRANLLVVPSATTSALAMMVLRHAAGLPVDSRHSDSAQNLAACDIVQAARAVCAQQVTPSSSRN</sequence>